<dbReference type="EMBL" id="HBEW01008943">
    <property type="protein sequence ID" value="CAD8589549.1"/>
    <property type="molecule type" value="Transcribed_RNA"/>
</dbReference>
<sequence length="189" mass="20373">MGAGRGAAGRQRVYVDDAIGAQLSVGVVDDASASSSSSPSSRGYMREYEIVMRYSASRAFRWRALALGVTFAWRAAVGTSSVASVVVVAFVCAWTLGTRAQEARLVRHIGLCVDTVSWFGGRRSVLIPAEDIEAFATREAVSTTDVWFQILCLRARGEAPMVLFGDFRCSAVWTAAVLDAAQKCFDCVE</sequence>
<dbReference type="AlphaFoldDB" id="A0A7S0KS00"/>
<keyword evidence="1" id="KW-0812">Transmembrane</keyword>
<organism evidence="2">
    <name type="scientific">Ostreococcus mediterraneus</name>
    <dbReference type="NCBI Taxonomy" id="1486918"/>
    <lineage>
        <taxon>Eukaryota</taxon>
        <taxon>Viridiplantae</taxon>
        <taxon>Chlorophyta</taxon>
        <taxon>Mamiellophyceae</taxon>
        <taxon>Mamiellales</taxon>
        <taxon>Bathycoccaceae</taxon>
        <taxon>Ostreococcus</taxon>
    </lineage>
</organism>
<evidence type="ECO:0000313" key="2">
    <source>
        <dbReference type="EMBL" id="CAD8589549.1"/>
    </source>
</evidence>
<name>A0A7S0KS00_9CHLO</name>
<gene>
    <name evidence="2" type="ORF">OMED0929_LOCUS7538</name>
</gene>
<protein>
    <submittedName>
        <fullName evidence="2">Uncharacterized protein</fullName>
    </submittedName>
</protein>
<evidence type="ECO:0000256" key="1">
    <source>
        <dbReference type="SAM" id="Phobius"/>
    </source>
</evidence>
<keyword evidence="1" id="KW-1133">Transmembrane helix</keyword>
<accession>A0A7S0KS00</accession>
<reference evidence="2" key="1">
    <citation type="submission" date="2021-01" db="EMBL/GenBank/DDBJ databases">
        <authorList>
            <person name="Corre E."/>
            <person name="Pelletier E."/>
            <person name="Niang G."/>
            <person name="Scheremetjew M."/>
            <person name="Finn R."/>
            <person name="Kale V."/>
            <person name="Holt S."/>
            <person name="Cochrane G."/>
            <person name="Meng A."/>
            <person name="Brown T."/>
            <person name="Cohen L."/>
        </authorList>
    </citation>
    <scope>NUCLEOTIDE SEQUENCE</scope>
    <source>
        <strain evidence="2">Clade-D-RCC2572</strain>
    </source>
</reference>
<feature type="transmembrane region" description="Helical" evidence="1">
    <location>
        <begin position="71"/>
        <end position="97"/>
    </location>
</feature>
<proteinExistence type="predicted"/>
<keyword evidence="1" id="KW-0472">Membrane</keyword>